<dbReference type="InterPro" id="IPR045864">
    <property type="entry name" value="aa-tRNA-synth_II/BPL/LPL"/>
</dbReference>
<dbReference type="GO" id="GO:0009249">
    <property type="term" value="P:protein lipoylation"/>
    <property type="evidence" value="ECO:0007669"/>
    <property type="project" value="InterPro"/>
</dbReference>
<gene>
    <name evidence="4" type="ORF">CLODIP_2_CD03348</name>
</gene>
<sequence>MTFWNQGKALGRWALRAFSSATRSSRSATPKTVFISQSDDIFANLALEDWLYRHHDFSQHRILLLWRNGPAVVVGRHQNPWKETHVGALHDKQVVLARRNSGGGAVYHDQGNLNLSFLTSREGYNRRTNLTVVANALRREFGLEATVNDRDDLVLNGNYKISGTAAKLGRPNAYHHCTLLADVDLDNMKGILNSDDCGIETKATDSVRSPVANLSSMHPGLNVASLMGAVGREFLRSDDRGVDLGKSAISRQLGFTLVNPTDDWFPGLEKSRAELASWGWRFGKTPDFTVRREFAVPREMCVTEGAKLQVQMRVVKGRVASMSVTVPPGFVSNAPEGEVAVLSGLEGQKFSEEAVGLVEAAFAKKDKSDKKKRFVAECVRRVVQ</sequence>
<comment type="pathway">
    <text evidence="1">Protein modification; protein lipoylation via exogenous pathway; protein N(6)-(lipoyl)lysine from lipoate: step 2/2.</text>
</comment>
<evidence type="ECO:0000256" key="2">
    <source>
        <dbReference type="ARBA" id="ARBA00008242"/>
    </source>
</evidence>
<feature type="domain" description="BPL/LPL catalytic" evidence="3">
    <location>
        <begin position="57"/>
        <end position="242"/>
    </location>
</feature>
<dbReference type="PANTHER" id="PTHR12561">
    <property type="entry name" value="LIPOATE-PROTEIN LIGASE"/>
    <property type="match status" value="1"/>
</dbReference>
<dbReference type="Gene3D" id="3.30.390.50">
    <property type="entry name" value="CO dehydrogenase flavoprotein, C-terminal domain"/>
    <property type="match status" value="1"/>
</dbReference>
<keyword evidence="5" id="KW-1185">Reference proteome</keyword>
<dbReference type="Pfam" id="PF21948">
    <property type="entry name" value="LplA-B_cat"/>
    <property type="match status" value="1"/>
</dbReference>
<dbReference type="AlphaFoldDB" id="A0A8S1BVQ9"/>
<accession>A0A8S1BVQ9</accession>
<dbReference type="OrthoDB" id="201621at2759"/>
<dbReference type="SUPFAM" id="SSF55681">
    <property type="entry name" value="Class II aaRS and biotin synthetases"/>
    <property type="match status" value="1"/>
</dbReference>
<dbReference type="PROSITE" id="PS51733">
    <property type="entry name" value="BPL_LPL_CATALYTIC"/>
    <property type="match status" value="1"/>
</dbReference>
<dbReference type="InterPro" id="IPR004562">
    <property type="entry name" value="LipoylTrfase_LipoateP_Ligase"/>
</dbReference>
<reference evidence="4 5" key="1">
    <citation type="submission" date="2020-04" db="EMBL/GenBank/DDBJ databases">
        <authorList>
            <person name="Alioto T."/>
            <person name="Alioto T."/>
            <person name="Gomez Garrido J."/>
        </authorList>
    </citation>
    <scope>NUCLEOTIDE SEQUENCE [LARGE SCALE GENOMIC DNA]</scope>
</reference>
<proteinExistence type="inferred from homology"/>
<dbReference type="InterPro" id="IPR004143">
    <property type="entry name" value="BPL_LPL_catalytic"/>
</dbReference>
<dbReference type="Gene3D" id="3.30.930.10">
    <property type="entry name" value="Bira Bifunctional Protein, Domain 2"/>
    <property type="match status" value="1"/>
</dbReference>
<organism evidence="4 5">
    <name type="scientific">Cloeon dipterum</name>
    <dbReference type="NCBI Taxonomy" id="197152"/>
    <lineage>
        <taxon>Eukaryota</taxon>
        <taxon>Metazoa</taxon>
        <taxon>Ecdysozoa</taxon>
        <taxon>Arthropoda</taxon>
        <taxon>Hexapoda</taxon>
        <taxon>Insecta</taxon>
        <taxon>Pterygota</taxon>
        <taxon>Palaeoptera</taxon>
        <taxon>Ephemeroptera</taxon>
        <taxon>Pisciforma</taxon>
        <taxon>Baetidae</taxon>
        <taxon>Cloeon</taxon>
    </lineage>
</organism>
<dbReference type="PANTHER" id="PTHR12561:SF3">
    <property type="entry name" value="LIPOYLTRANSFERASE 1, MITOCHONDRIAL"/>
    <property type="match status" value="1"/>
</dbReference>
<comment type="caution">
    <text evidence="4">The sequence shown here is derived from an EMBL/GenBank/DDBJ whole genome shotgun (WGS) entry which is preliminary data.</text>
</comment>
<dbReference type="CDD" id="cd16443">
    <property type="entry name" value="LplA"/>
    <property type="match status" value="1"/>
</dbReference>
<protein>
    <recommendedName>
        <fullName evidence="3">BPL/LPL catalytic domain-containing protein</fullName>
    </recommendedName>
</protein>
<comment type="similarity">
    <text evidence="2">Belongs to the LplA family.</text>
</comment>
<name>A0A8S1BVQ9_9INSE</name>
<dbReference type="GO" id="GO:0005739">
    <property type="term" value="C:mitochondrion"/>
    <property type="evidence" value="ECO:0007669"/>
    <property type="project" value="TreeGrafter"/>
</dbReference>
<dbReference type="Proteomes" id="UP000494165">
    <property type="component" value="Unassembled WGS sequence"/>
</dbReference>
<dbReference type="FunFam" id="3.30.930.10:FF:000045">
    <property type="entry name" value="lipoyltransferase 1, mitochondrial"/>
    <property type="match status" value="1"/>
</dbReference>
<evidence type="ECO:0000313" key="5">
    <source>
        <dbReference type="Proteomes" id="UP000494165"/>
    </source>
</evidence>
<evidence type="ECO:0000259" key="3">
    <source>
        <dbReference type="PROSITE" id="PS51733"/>
    </source>
</evidence>
<dbReference type="EMBL" id="CADEPI010000004">
    <property type="protein sequence ID" value="CAB3360698.1"/>
    <property type="molecule type" value="Genomic_DNA"/>
</dbReference>
<evidence type="ECO:0000256" key="1">
    <source>
        <dbReference type="ARBA" id="ARBA00005085"/>
    </source>
</evidence>
<evidence type="ECO:0000313" key="4">
    <source>
        <dbReference type="EMBL" id="CAB3360698.1"/>
    </source>
</evidence>
<dbReference type="GO" id="GO:0017118">
    <property type="term" value="F:lipoyltransferase activity"/>
    <property type="evidence" value="ECO:0007669"/>
    <property type="project" value="TreeGrafter"/>
</dbReference>